<dbReference type="Proteomes" id="UP001283361">
    <property type="component" value="Unassembled WGS sequence"/>
</dbReference>
<dbReference type="SMART" id="SM00254">
    <property type="entry name" value="ShKT"/>
    <property type="match status" value="2"/>
</dbReference>
<comment type="caution">
    <text evidence="1">Lacks conserved residue(s) required for the propagation of feature annotation.</text>
</comment>
<feature type="domain" description="C-type lectin" evidence="5">
    <location>
        <begin position="381"/>
        <end position="494"/>
    </location>
</feature>
<keyword evidence="3" id="KW-1133">Transmembrane helix</keyword>
<dbReference type="SMART" id="SM00034">
    <property type="entry name" value="CLECT"/>
    <property type="match status" value="3"/>
</dbReference>
<dbReference type="Gene3D" id="3.10.100.10">
    <property type="entry name" value="Mannose-Binding Protein A, subunit A"/>
    <property type="match status" value="3"/>
</dbReference>
<reference evidence="7" key="1">
    <citation type="journal article" date="2023" name="G3 (Bethesda)">
        <title>A reference genome for the long-term kleptoplast-retaining sea slug Elysia crispata morphotype clarki.</title>
        <authorList>
            <person name="Eastman K.E."/>
            <person name="Pendleton A.L."/>
            <person name="Shaikh M.A."/>
            <person name="Suttiyut T."/>
            <person name="Ogas R."/>
            <person name="Tomko P."/>
            <person name="Gavelis G."/>
            <person name="Widhalm J.R."/>
            <person name="Wisecaver J.H."/>
        </authorList>
    </citation>
    <scope>NUCLEOTIDE SEQUENCE</scope>
    <source>
        <strain evidence="7">ECLA1</strain>
    </source>
</reference>
<evidence type="ECO:0000259" key="5">
    <source>
        <dbReference type="PROSITE" id="PS50041"/>
    </source>
</evidence>
<dbReference type="CDD" id="cd00037">
    <property type="entry name" value="CLECT"/>
    <property type="match status" value="2"/>
</dbReference>
<keyword evidence="4" id="KW-0732">Signal</keyword>
<feature type="compositionally biased region" description="Polar residues" evidence="2">
    <location>
        <begin position="518"/>
        <end position="551"/>
    </location>
</feature>
<evidence type="ECO:0000256" key="4">
    <source>
        <dbReference type="SAM" id="SignalP"/>
    </source>
</evidence>
<dbReference type="PROSITE" id="PS51670">
    <property type="entry name" value="SHKT"/>
    <property type="match status" value="1"/>
</dbReference>
<dbReference type="SUPFAM" id="SSF56436">
    <property type="entry name" value="C-type lectin-like"/>
    <property type="match status" value="3"/>
</dbReference>
<feature type="domain" description="C-type lectin" evidence="5">
    <location>
        <begin position="234"/>
        <end position="347"/>
    </location>
</feature>
<dbReference type="EMBL" id="JAWDGP010003448">
    <property type="protein sequence ID" value="KAK3774223.1"/>
    <property type="molecule type" value="Genomic_DNA"/>
</dbReference>
<evidence type="ECO:0000259" key="6">
    <source>
        <dbReference type="PROSITE" id="PS51670"/>
    </source>
</evidence>
<dbReference type="InterPro" id="IPR016186">
    <property type="entry name" value="C-type_lectin-like/link_sf"/>
</dbReference>
<keyword evidence="8" id="KW-1185">Reference proteome</keyword>
<name>A0AAE1DLW3_9GAST</name>
<evidence type="ECO:0000256" key="2">
    <source>
        <dbReference type="SAM" id="MobiDB-lite"/>
    </source>
</evidence>
<evidence type="ECO:0000256" key="1">
    <source>
        <dbReference type="PROSITE-ProRule" id="PRU01005"/>
    </source>
</evidence>
<feature type="disulfide bond" evidence="1">
    <location>
        <begin position="90"/>
        <end position="124"/>
    </location>
</feature>
<feature type="signal peptide" evidence="4">
    <location>
        <begin position="1"/>
        <end position="26"/>
    </location>
</feature>
<feature type="domain" description="ShKT" evidence="6">
    <location>
        <begin position="90"/>
        <end position="124"/>
    </location>
</feature>
<dbReference type="Pfam" id="PF01549">
    <property type="entry name" value="ShK"/>
    <property type="match status" value="2"/>
</dbReference>
<keyword evidence="1" id="KW-1015">Disulfide bond</keyword>
<dbReference type="InterPro" id="IPR001304">
    <property type="entry name" value="C-type_lectin-like"/>
</dbReference>
<keyword evidence="3" id="KW-0472">Membrane</keyword>
<evidence type="ECO:0000313" key="8">
    <source>
        <dbReference type="Proteomes" id="UP001283361"/>
    </source>
</evidence>
<dbReference type="PROSITE" id="PS50041">
    <property type="entry name" value="C_TYPE_LECTIN_2"/>
    <property type="match status" value="2"/>
</dbReference>
<organism evidence="7 8">
    <name type="scientific">Elysia crispata</name>
    <name type="common">lettuce slug</name>
    <dbReference type="NCBI Taxonomy" id="231223"/>
    <lineage>
        <taxon>Eukaryota</taxon>
        <taxon>Metazoa</taxon>
        <taxon>Spiralia</taxon>
        <taxon>Lophotrochozoa</taxon>
        <taxon>Mollusca</taxon>
        <taxon>Gastropoda</taxon>
        <taxon>Heterobranchia</taxon>
        <taxon>Euthyneura</taxon>
        <taxon>Panpulmonata</taxon>
        <taxon>Sacoglossa</taxon>
        <taxon>Placobranchoidea</taxon>
        <taxon>Plakobranchidae</taxon>
        <taxon>Elysia</taxon>
    </lineage>
</organism>
<comment type="caution">
    <text evidence="7">The sequence shown here is derived from an EMBL/GenBank/DDBJ whole genome shotgun (WGS) entry which is preliminary data.</text>
</comment>
<gene>
    <name evidence="7" type="ORF">RRG08_050731</name>
</gene>
<dbReference type="Pfam" id="PF00059">
    <property type="entry name" value="Lectin_C"/>
    <property type="match status" value="2"/>
</dbReference>
<dbReference type="AlphaFoldDB" id="A0AAE1DLW3"/>
<accession>A0AAE1DLW3</accession>
<evidence type="ECO:0000256" key="3">
    <source>
        <dbReference type="SAM" id="Phobius"/>
    </source>
</evidence>
<dbReference type="PANTHER" id="PTHR22803">
    <property type="entry name" value="MANNOSE, PHOSPHOLIPASE, LECTIN RECEPTOR RELATED"/>
    <property type="match status" value="1"/>
</dbReference>
<feature type="region of interest" description="Disordered" evidence="2">
    <location>
        <begin position="518"/>
        <end position="593"/>
    </location>
</feature>
<dbReference type="InterPro" id="IPR016187">
    <property type="entry name" value="CTDL_fold"/>
</dbReference>
<dbReference type="InterPro" id="IPR003582">
    <property type="entry name" value="ShKT_dom"/>
</dbReference>
<evidence type="ECO:0000313" key="7">
    <source>
        <dbReference type="EMBL" id="KAK3774223.1"/>
    </source>
</evidence>
<dbReference type="InterPro" id="IPR050111">
    <property type="entry name" value="C-type_lectin/snaclec_domain"/>
</dbReference>
<feature type="transmembrane region" description="Helical" evidence="3">
    <location>
        <begin position="622"/>
        <end position="643"/>
    </location>
</feature>
<protein>
    <submittedName>
        <fullName evidence="7">Uncharacterized protein</fullName>
    </submittedName>
</protein>
<proteinExistence type="predicted"/>
<feature type="chain" id="PRO_5041973999" evidence="4">
    <location>
        <begin position="27"/>
        <end position="741"/>
    </location>
</feature>
<sequence length="741" mass="82553">MVPTSVVLCALLVCFLTFFMAHGSVGSEVIKKEGCPPGWLYYKKTCYLIRGGHIDWYDADDKCKELGAKLANLRSYQHQSFVHSQLHAKCVDEIQECPKYANQGFCLQHHDLMVEKCRFSCGFCSSICDNDEMYHAMCITYAALGQCSANAYFMMKRCRKSCGCDGFGDHFWIQRRQGLFYPSCYLLHTKSSSVAWADCSTNGAGYICEKKSQMLALSKLDAFHEGCPAHGFGYKDKCYFLNLAPSTWEEAHTSCDSRGGTLASIPHPDVLEFVTAELLVDQSSSWIGLFKDDGQYLWKNGDSVYYLPWNADFDGSQIDSCVQVEVNGNRTVFGPARCKKKQSSVCEIPRAKPTDMPNIPDDDSQGLDIEFSRCSSSWVQHGHFCYKLFREKKTWLEAKEFCQNMTGNLISIHNSSTSLVMNSFGLEEHSAWIGLRKESRGKPYEWSDGSPFDYSYWDSKGARDRLKEQCIHVNTNYKGWSGAPCDLTKVFICQIWRGHPPSITMVDAVTTSTSESPLVTVDVSSGPNPDTTQIKTDSSTTAEPSPLTTEAATPISEDNKPGEPITLDTEPEPSIGKRDETSKSSVIVDNNHKKDERLGKKIANSFKGGSETSSWPVSPSQLIGILLGCTFFIFIFSFTFVYISRNSRRKQSLEEAKVERTVSIRYNHKSAGGHGAEFASQVSQSDLSLEAVDPEDMSITFVKGKTEKRNVNAAGVKGRFSDPDIGGSMGFENQLYNFSSA</sequence>
<keyword evidence="3" id="KW-0812">Transmembrane</keyword>